<dbReference type="Gene3D" id="3.30.70.1070">
    <property type="entry name" value="Sporulation related repeat"/>
    <property type="match status" value="1"/>
</dbReference>
<dbReference type="RefSeq" id="WP_311369054.1">
    <property type="nucleotide sequence ID" value="NZ_JAVRHX010000003.1"/>
</dbReference>
<protein>
    <submittedName>
        <fullName evidence="2">DamX-like protein</fullName>
    </submittedName>
</protein>
<keyword evidence="3" id="KW-1185">Reference proteome</keyword>
<keyword evidence="1" id="KW-0472">Membrane</keyword>
<name>A0ABU2ZSC6_9ALTE</name>
<dbReference type="Proteomes" id="UP001253545">
    <property type="component" value="Unassembled WGS sequence"/>
</dbReference>
<keyword evidence="1" id="KW-1133">Transmembrane helix</keyword>
<evidence type="ECO:0000256" key="1">
    <source>
        <dbReference type="SAM" id="Phobius"/>
    </source>
</evidence>
<keyword evidence="1" id="KW-0812">Transmembrane</keyword>
<proteinExistence type="predicted"/>
<reference evidence="2 3" key="1">
    <citation type="submission" date="2023-09" db="EMBL/GenBank/DDBJ databases">
        <authorList>
            <person name="Rey-Velasco X."/>
        </authorList>
    </citation>
    <scope>NUCLEOTIDE SEQUENCE [LARGE SCALE GENOMIC DNA]</scope>
    <source>
        <strain evidence="2 3">P117</strain>
    </source>
</reference>
<evidence type="ECO:0000313" key="2">
    <source>
        <dbReference type="EMBL" id="MDT0595533.1"/>
    </source>
</evidence>
<organism evidence="2 3">
    <name type="scientific">Glaciecola petra</name>
    <dbReference type="NCBI Taxonomy" id="3075602"/>
    <lineage>
        <taxon>Bacteria</taxon>
        <taxon>Pseudomonadati</taxon>
        <taxon>Pseudomonadota</taxon>
        <taxon>Gammaproteobacteria</taxon>
        <taxon>Alteromonadales</taxon>
        <taxon>Alteromonadaceae</taxon>
        <taxon>Glaciecola</taxon>
    </lineage>
</organism>
<sequence length="457" mass="50985">MSELHDRLAHLVNYSSQLIFVSSEKLSDQHRTLNDFLAEQETNTEISFINADIDNDIIEYRAAICRQLTGQTVGSFIRPLPLLLEEYDSNGAAVLVCITQAECLPQSFLQELWDWVSEAQSANRPTHINVILFAESNWAESAQEWLPKQNSHKPILLSSQNVDATGFDVHALEALMAEDKSWFAVANRPIVSNKWFIGSVLGLFFVIFIGLIAWQYPEEISDVIAGDFSNPEDVAVFDIEEADLALDIVANEAVVLKKPTVKEEDSNKINTYASNLELVDSEADDSQLSAIASPLTNTFTEDNVSKPSSGDFKVPDIISVDQLAANFESELTTESNKDETILIANGKNITDSEIAIDYQFDETTLLSLPSDAIVLQLSGIQNPSVLEDFLNDNSLRNSTWVYQTERYGGAWYVVLYKDSFASIESALNKLTSLPEEIRQAQPFAKSVNQIQLEIKQR</sequence>
<dbReference type="InterPro" id="IPR036680">
    <property type="entry name" value="SPOR-like_sf"/>
</dbReference>
<gene>
    <name evidence="2" type="ORF">RM552_11805</name>
</gene>
<accession>A0ABU2ZSC6</accession>
<dbReference type="EMBL" id="JAVRHX010000003">
    <property type="protein sequence ID" value="MDT0595533.1"/>
    <property type="molecule type" value="Genomic_DNA"/>
</dbReference>
<evidence type="ECO:0000313" key="3">
    <source>
        <dbReference type="Proteomes" id="UP001253545"/>
    </source>
</evidence>
<comment type="caution">
    <text evidence="2">The sequence shown here is derived from an EMBL/GenBank/DDBJ whole genome shotgun (WGS) entry which is preliminary data.</text>
</comment>
<feature type="transmembrane region" description="Helical" evidence="1">
    <location>
        <begin position="195"/>
        <end position="214"/>
    </location>
</feature>